<evidence type="ECO:0000313" key="11">
    <source>
        <dbReference type="Proteomes" id="UP000528286"/>
    </source>
</evidence>
<evidence type="ECO:0000256" key="1">
    <source>
        <dbReference type="ARBA" id="ARBA00000085"/>
    </source>
</evidence>
<dbReference type="GO" id="GO:0000155">
    <property type="term" value="F:phosphorelay sensor kinase activity"/>
    <property type="evidence" value="ECO:0007669"/>
    <property type="project" value="InterPro"/>
</dbReference>
<dbReference type="PANTHER" id="PTHR45436">
    <property type="entry name" value="SENSOR HISTIDINE KINASE YKOH"/>
    <property type="match status" value="1"/>
</dbReference>
<dbReference type="PROSITE" id="PS50109">
    <property type="entry name" value="HIS_KIN"/>
    <property type="match status" value="1"/>
</dbReference>
<dbReference type="InterPro" id="IPR003661">
    <property type="entry name" value="HisK_dim/P_dom"/>
</dbReference>
<dbReference type="PANTHER" id="PTHR45436:SF5">
    <property type="entry name" value="SENSOR HISTIDINE KINASE TRCS"/>
    <property type="match status" value="1"/>
</dbReference>
<evidence type="ECO:0000256" key="8">
    <source>
        <dbReference type="SAM" id="Phobius"/>
    </source>
</evidence>
<dbReference type="Gene3D" id="1.10.287.130">
    <property type="match status" value="1"/>
</dbReference>
<keyword evidence="8" id="KW-0472">Membrane</keyword>
<dbReference type="SMART" id="SM00387">
    <property type="entry name" value="HATPase_c"/>
    <property type="match status" value="1"/>
</dbReference>
<keyword evidence="3" id="KW-0597">Phosphoprotein</keyword>
<keyword evidence="5 8" id="KW-0812">Transmembrane</keyword>
<dbReference type="Gene3D" id="3.30.565.10">
    <property type="entry name" value="Histidine kinase-like ATPase, C-terminal domain"/>
    <property type="match status" value="1"/>
</dbReference>
<organism evidence="10 11">
    <name type="scientific">Gellertiella hungarica</name>
    <dbReference type="NCBI Taxonomy" id="1572859"/>
    <lineage>
        <taxon>Bacteria</taxon>
        <taxon>Pseudomonadati</taxon>
        <taxon>Pseudomonadota</taxon>
        <taxon>Alphaproteobacteria</taxon>
        <taxon>Hyphomicrobiales</taxon>
        <taxon>Rhizobiaceae</taxon>
        <taxon>Gellertiella</taxon>
    </lineage>
</organism>
<dbReference type="AlphaFoldDB" id="A0A7W6JA29"/>
<proteinExistence type="predicted"/>
<evidence type="ECO:0000259" key="9">
    <source>
        <dbReference type="PROSITE" id="PS50109"/>
    </source>
</evidence>
<evidence type="ECO:0000256" key="6">
    <source>
        <dbReference type="ARBA" id="ARBA00022777"/>
    </source>
</evidence>
<dbReference type="InterPro" id="IPR036890">
    <property type="entry name" value="HATPase_C_sf"/>
</dbReference>
<evidence type="ECO:0000256" key="4">
    <source>
        <dbReference type="ARBA" id="ARBA00022679"/>
    </source>
</evidence>
<sequence>MNARSLRLRLTYWAIAAVLCAFALAGVGMEFIVGRTVERVALFDVEDQMRILTGVLDIGPDNQLVLSEEPRDPRFSLPYGGFYWQAGRNGKVELRSQSLWDQQMAFTPSQPNGTKTRFAGPNGKMLIGEQQSIILNTPSGEQTVTILVALEDTQIEEARREFVYAMAPSLAVLALALLGAVWMFLRFGLAPLDRLRGSLAAVHDRQARLIEGDYPSEIQPLVDDLNALILKRETQLTSARARAGDLAHGLKTPLAVLETVARELDRKGEGDIADAIRAEVTRMDAHVRRTLAQARAGLAAARSTGDIDIAPLTRQLVSTMQRISARTNLDFRLSAPDRLLTAMEEADYMEICGNILDNARKWAAREVSVTLLESGGRVRLAVADDGPGMPDDDQLQHVARGRRLDEAVTGSGFGLAIVKDLVEAYDGTLSFGRSPLGGLEVTVDLPGRT</sequence>
<evidence type="ECO:0000256" key="5">
    <source>
        <dbReference type="ARBA" id="ARBA00022692"/>
    </source>
</evidence>
<feature type="domain" description="Histidine kinase" evidence="9">
    <location>
        <begin position="245"/>
        <end position="449"/>
    </location>
</feature>
<feature type="transmembrane region" description="Helical" evidence="8">
    <location>
        <begin position="162"/>
        <end position="185"/>
    </location>
</feature>
<evidence type="ECO:0000313" key="10">
    <source>
        <dbReference type="EMBL" id="MBB4066662.1"/>
    </source>
</evidence>
<keyword evidence="11" id="KW-1185">Reference proteome</keyword>
<keyword evidence="7 8" id="KW-1133">Transmembrane helix</keyword>
<dbReference type="InterPro" id="IPR003594">
    <property type="entry name" value="HATPase_dom"/>
</dbReference>
<name>A0A7W6JA29_9HYPH</name>
<dbReference type="InterPro" id="IPR005467">
    <property type="entry name" value="His_kinase_dom"/>
</dbReference>
<dbReference type="Pfam" id="PF02518">
    <property type="entry name" value="HATPase_c"/>
    <property type="match status" value="1"/>
</dbReference>
<feature type="transmembrane region" description="Helical" evidence="8">
    <location>
        <begin position="12"/>
        <end position="33"/>
    </location>
</feature>
<dbReference type="Proteomes" id="UP000528286">
    <property type="component" value="Unassembled WGS sequence"/>
</dbReference>
<dbReference type="EMBL" id="JACIEZ010000010">
    <property type="protein sequence ID" value="MBB4066662.1"/>
    <property type="molecule type" value="Genomic_DNA"/>
</dbReference>
<dbReference type="SMART" id="SM00388">
    <property type="entry name" value="HisKA"/>
    <property type="match status" value="1"/>
</dbReference>
<accession>A0A7W6JA29</accession>
<protein>
    <recommendedName>
        <fullName evidence="2">histidine kinase</fullName>
        <ecNumber evidence="2">2.7.13.3</ecNumber>
    </recommendedName>
</protein>
<dbReference type="RefSeq" id="WP_183367914.1">
    <property type="nucleotide sequence ID" value="NZ_JACIEZ010000010.1"/>
</dbReference>
<keyword evidence="6 10" id="KW-0418">Kinase</keyword>
<dbReference type="InterPro" id="IPR050428">
    <property type="entry name" value="TCS_sensor_his_kinase"/>
</dbReference>
<comment type="caution">
    <text evidence="10">The sequence shown here is derived from an EMBL/GenBank/DDBJ whole genome shotgun (WGS) entry which is preliminary data.</text>
</comment>
<comment type="catalytic activity">
    <reaction evidence="1">
        <text>ATP + protein L-histidine = ADP + protein N-phospho-L-histidine.</text>
        <dbReference type="EC" id="2.7.13.3"/>
    </reaction>
</comment>
<evidence type="ECO:0000256" key="3">
    <source>
        <dbReference type="ARBA" id="ARBA00022553"/>
    </source>
</evidence>
<gene>
    <name evidence="10" type="ORF">GGR23_003879</name>
</gene>
<dbReference type="EC" id="2.7.13.3" evidence="2"/>
<dbReference type="GO" id="GO:0005886">
    <property type="term" value="C:plasma membrane"/>
    <property type="evidence" value="ECO:0007669"/>
    <property type="project" value="TreeGrafter"/>
</dbReference>
<keyword evidence="4" id="KW-0808">Transferase</keyword>
<dbReference type="SUPFAM" id="SSF55874">
    <property type="entry name" value="ATPase domain of HSP90 chaperone/DNA topoisomerase II/histidine kinase"/>
    <property type="match status" value="1"/>
</dbReference>
<evidence type="ECO:0000256" key="7">
    <source>
        <dbReference type="ARBA" id="ARBA00022989"/>
    </source>
</evidence>
<reference evidence="10 11" key="1">
    <citation type="submission" date="2020-08" db="EMBL/GenBank/DDBJ databases">
        <title>Genomic Encyclopedia of Type Strains, Phase IV (KMG-IV): sequencing the most valuable type-strain genomes for metagenomic binning, comparative biology and taxonomic classification.</title>
        <authorList>
            <person name="Goeker M."/>
        </authorList>
    </citation>
    <scope>NUCLEOTIDE SEQUENCE [LARGE SCALE GENOMIC DNA]</scope>
    <source>
        <strain evidence="10 11">DSM 29853</strain>
    </source>
</reference>
<evidence type="ECO:0000256" key="2">
    <source>
        <dbReference type="ARBA" id="ARBA00012438"/>
    </source>
</evidence>